<sequence>MLTAITTIKVITTANNNRADWREVFSNKTLLESFHATLFVILSLI</sequence>
<evidence type="ECO:0000313" key="1">
    <source>
        <dbReference type="EMBL" id="MDR6967784.1"/>
    </source>
</evidence>
<keyword evidence="2" id="KW-1185">Reference proteome</keyword>
<accession>A0ABU1TPC2</accession>
<reference evidence="1 2" key="1">
    <citation type="submission" date="2023-07" db="EMBL/GenBank/DDBJ databases">
        <title>Sorghum-associated microbial communities from plants grown in Nebraska, USA.</title>
        <authorList>
            <person name="Schachtman D."/>
        </authorList>
    </citation>
    <scope>NUCLEOTIDE SEQUENCE [LARGE SCALE GENOMIC DNA]</scope>
    <source>
        <strain evidence="1 2">3773</strain>
    </source>
</reference>
<gene>
    <name evidence="1" type="ORF">J2X31_001796</name>
</gene>
<protein>
    <submittedName>
        <fullName evidence="1">Uncharacterized protein</fullName>
    </submittedName>
</protein>
<evidence type="ECO:0000313" key="2">
    <source>
        <dbReference type="Proteomes" id="UP001255185"/>
    </source>
</evidence>
<name>A0ABU1TPC2_9FLAO</name>
<dbReference type="Proteomes" id="UP001255185">
    <property type="component" value="Unassembled WGS sequence"/>
</dbReference>
<organism evidence="1 2">
    <name type="scientific">Flavobacterium arsenatis</name>
    <dbReference type="NCBI Taxonomy" id="1484332"/>
    <lineage>
        <taxon>Bacteria</taxon>
        <taxon>Pseudomonadati</taxon>
        <taxon>Bacteroidota</taxon>
        <taxon>Flavobacteriia</taxon>
        <taxon>Flavobacteriales</taxon>
        <taxon>Flavobacteriaceae</taxon>
        <taxon>Flavobacterium</taxon>
    </lineage>
</organism>
<proteinExistence type="predicted"/>
<dbReference type="EMBL" id="JAVDVI010000006">
    <property type="protein sequence ID" value="MDR6967784.1"/>
    <property type="molecule type" value="Genomic_DNA"/>
</dbReference>
<comment type="caution">
    <text evidence="1">The sequence shown here is derived from an EMBL/GenBank/DDBJ whole genome shotgun (WGS) entry which is preliminary data.</text>
</comment>